<keyword evidence="1" id="KW-1133">Transmembrane helix</keyword>
<reference evidence="2 3" key="1">
    <citation type="submission" date="2016-10" db="EMBL/GenBank/DDBJ databases">
        <authorList>
            <person name="de Groot N.N."/>
        </authorList>
    </citation>
    <scope>NUCLEOTIDE SEQUENCE [LARGE SCALE GENOMIC DNA]</scope>
    <source>
        <strain evidence="2 3">DSM 20475</strain>
    </source>
</reference>
<dbReference type="AlphaFoldDB" id="A0A1G6VSZ2"/>
<keyword evidence="1" id="KW-0472">Membrane</keyword>
<dbReference type="RefSeq" id="WP_091791578.1">
    <property type="nucleotide sequence ID" value="NZ_FNAF01000004.1"/>
</dbReference>
<accession>A0A1G6VSZ2</accession>
<dbReference type="Proteomes" id="UP000198995">
    <property type="component" value="Unassembled WGS sequence"/>
</dbReference>
<evidence type="ECO:0000256" key="1">
    <source>
        <dbReference type="SAM" id="Phobius"/>
    </source>
</evidence>
<feature type="transmembrane region" description="Helical" evidence="1">
    <location>
        <begin position="12"/>
        <end position="33"/>
    </location>
</feature>
<organism evidence="2 3">
    <name type="scientific">Peptococcus niger</name>
    <dbReference type="NCBI Taxonomy" id="2741"/>
    <lineage>
        <taxon>Bacteria</taxon>
        <taxon>Bacillati</taxon>
        <taxon>Bacillota</taxon>
        <taxon>Clostridia</taxon>
        <taxon>Eubacteriales</taxon>
        <taxon>Peptococcaceae</taxon>
        <taxon>Peptococcus</taxon>
    </lineage>
</organism>
<protein>
    <submittedName>
        <fullName evidence="2">N-terminal methylation site-containing protein</fullName>
    </submittedName>
</protein>
<dbReference type="Pfam" id="PF07963">
    <property type="entry name" value="N_methyl"/>
    <property type="match status" value="1"/>
</dbReference>
<keyword evidence="1" id="KW-0812">Transmembrane</keyword>
<evidence type="ECO:0000313" key="3">
    <source>
        <dbReference type="Proteomes" id="UP000198995"/>
    </source>
</evidence>
<dbReference type="STRING" id="2741.SAMN04489866_104117"/>
<dbReference type="EMBL" id="FNAF01000004">
    <property type="protein sequence ID" value="SDD56107.1"/>
    <property type="molecule type" value="Genomic_DNA"/>
</dbReference>
<dbReference type="InterPro" id="IPR045584">
    <property type="entry name" value="Pilin-like"/>
</dbReference>
<evidence type="ECO:0000313" key="2">
    <source>
        <dbReference type="EMBL" id="SDD56107.1"/>
    </source>
</evidence>
<gene>
    <name evidence="2" type="ORF">SAMN04489866_104117</name>
</gene>
<dbReference type="SUPFAM" id="SSF54523">
    <property type="entry name" value="Pili subunits"/>
    <property type="match status" value="1"/>
</dbReference>
<dbReference type="InterPro" id="IPR012902">
    <property type="entry name" value="N_methyl_site"/>
</dbReference>
<sequence length="105" mass="11360">MRKPGNTLLEVLVALFIMAILLLSLLPAVGNMAQWGKKIDERAELRASVDGLLAGTAGTGTLPDGGRWQTDCHPFSAVQGVDVVTVTIKREHEQVQYMTLRKASS</sequence>
<keyword evidence="3" id="KW-1185">Reference proteome</keyword>
<proteinExistence type="predicted"/>
<name>A0A1G6VSZ2_PEPNI</name>